<proteinExistence type="inferred from homology"/>
<evidence type="ECO:0000256" key="8">
    <source>
        <dbReference type="ARBA" id="ARBA00022481"/>
    </source>
</evidence>
<keyword evidence="12" id="KW-0256">Endoplasmic reticulum</keyword>
<evidence type="ECO:0000256" key="29">
    <source>
        <dbReference type="ARBA" id="ARBA00047977"/>
    </source>
</evidence>
<evidence type="ECO:0000256" key="6">
    <source>
        <dbReference type="ARBA" id="ARBA00012698"/>
    </source>
</evidence>
<dbReference type="GO" id="GO:0050661">
    <property type="term" value="F:NADP binding"/>
    <property type="evidence" value="ECO:0007669"/>
    <property type="project" value="InterPro"/>
</dbReference>
<comment type="catalytic activity">
    <reaction evidence="33">
        <text>N,N-dimethylaniline + NADPH + O2 + H(+) = N,N-dimethylaniline N-oxide + NADP(+) + H2O</text>
        <dbReference type="Rhea" id="RHEA:24468"/>
        <dbReference type="ChEBI" id="CHEBI:15377"/>
        <dbReference type="ChEBI" id="CHEBI:15378"/>
        <dbReference type="ChEBI" id="CHEBI:15379"/>
        <dbReference type="ChEBI" id="CHEBI:16269"/>
        <dbReference type="ChEBI" id="CHEBI:17735"/>
        <dbReference type="ChEBI" id="CHEBI:57783"/>
        <dbReference type="ChEBI" id="CHEBI:58349"/>
        <dbReference type="EC" id="1.14.13.8"/>
    </reaction>
    <physiologicalReaction direction="left-to-right" evidence="33">
        <dbReference type="Rhea" id="RHEA:24469"/>
    </physiologicalReaction>
</comment>
<evidence type="ECO:0000256" key="32">
    <source>
        <dbReference type="ARBA" id="ARBA00048990"/>
    </source>
</evidence>
<dbReference type="PIRSF" id="PIRSF000332">
    <property type="entry name" value="FMO"/>
    <property type="match status" value="1"/>
</dbReference>
<evidence type="ECO:0000256" key="13">
    <source>
        <dbReference type="ARBA" id="ARBA00022827"/>
    </source>
</evidence>
<evidence type="ECO:0000256" key="10">
    <source>
        <dbReference type="ARBA" id="ARBA00022630"/>
    </source>
</evidence>
<keyword evidence="11" id="KW-0812">Transmembrane</keyword>
<comment type="caution">
    <text evidence="36">The sequence shown here is derived from an EMBL/GenBank/DDBJ whole genome shotgun (WGS) entry which is preliminary data.</text>
</comment>
<dbReference type="InterPro" id="IPR050346">
    <property type="entry name" value="FMO-like"/>
</dbReference>
<comment type="function">
    <text evidence="24">Acts as a Baeyer-Villiger monooxygenase on a broad range of substrates. Catalyzes the insertion of an oxygen atom into a carbon-carbon bond adjacent to a carbonyl, which converts ketones to esters. Active on diverse carbonyl compounds, whereas soft nucleophiles are mostly non- or poorly reactive. In contrast with other forms of FMO it is non- or poorly active on 'classical' substrates such as drugs, pesticides, and dietary components containing soft nucleophilic heteroatoms. Able to oxidize drug molecules bearing a carbonyl group on an aliphatic chain, such as nabumetone and pentoxifylline. Also, in the absence of substrates, shows slow but yet significant NADPH oxidase activity. Acts as a positive modulator of cholesterol biosynthesis as well as glucose homeostasis, promoting metabolic aging via pleiotropic effects.</text>
</comment>
<comment type="catalytic activity">
    <reaction evidence="29">
        <text>hexan-3-one + NADPH + O2 + H(+) = ethyl butanoate + NADP(+) + H2O</text>
        <dbReference type="Rhea" id="RHEA:54844"/>
        <dbReference type="ChEBI" id="CHEBI:15377"/>
        <dbReference type="ChEBI" id="CHEBI:15378"/>
        <dbReference type="ChEBI" id="CHEBI:15379"/>
        <dbReference type="ChEBI" id="CHEBI:57783"/>
        <dbReference type="ChEBI" id="CHEBI:58349"/>
        <dbReference type="ChEBI" id="CHEBI:88764"/>
        <dbReference type="ChEBI" id="CHEBI:89891"/>
    </reaction>
    <physiologicalReaction direction="left-to-right" evidence="29">
        <dbReference type="Rhea" id="RHEA:54845"/>
    </physiologicalReaction>
</comment>
<dbReference type="AlphaFoldDB" id="A0A6I3KYG8"/>
<evidence type="ECO:0000256" key="21">
    <source>
        <dbReference type="ARBA" id="ARBA00029728"/>
    </source>
</evidence>
<evidence type="ECO:0000256" key="34">
    <source>
        <dbReference type="ARBA" id="ARBA00049475"/>
    </source>
</evidence>
<comment type="catalytic activity">
    <reaction evidence="31">
        <text>(2E)-geranial + NADPH + O2 + H(+) = (1E)-2,6-dimethylhepta-1,5-dien-1-yl formate + NADP(+) + H2O</text>
        <dbReference type="Rhea" id="RHEA:54860"/>
        <dbReference type="ChEBI" id="CHEBI:15377"/>
        <dbReference type="ChEBI" id="CHEBI:15378"/>
        <dbReference type="ChEBI" id="CHEBI:15379"/>
        <dbReference type="ChEBI" id="CHEBI:16980"/>
        <dbReference type="ChEBI" id="CHEBI:57783"/>
        <dbReference type="ChEBI" id="CHEBI:58349"/>
        <dbReference type="ChEBI" id="CHEBI:138375"/>
    </reaction>
    <physiologicalReaction direction="left-to-right" evidence="31">
        <dbReference type="Rhea" id="RHEA:54861"/>
    </physiologicalReaction>
</comment>
<comment type="catalytic activity">
    <reaction evidence="26">
        <text>heptan-2-one + NADPH + O2 + H(+) = pentyl acetate + NADP(+) + H2O</text>
        <dbReference type="Rhea" id="RHEA:54836"/>
        <dbReference type="ChEBI" id="CHEBI:5672"/>
        <dbReference type="ChEBI" id="CHEBI:15377"/>
        <dbReference type="ChEBI" id="CHEBI:15378"/>
        <dbReference type="ChEBI" id="CHEBI:15379"/>
        <dbReference type="ChEBI" id="CHEBI:57783"/>
        <dbReference type="ChEBI" id="CHEBI:58349"/>
        <dbReference type="ChEBI" id="CHEBI:87362"/>
    </reaction>
    <physiologicalReaction direction="left-to-right" evidence="26">
        <dbReference type="Rhea" id="RHEA:54837"/>
    </physiologicalReaction>
</comment>
<evidence type="ECO:0000256" key="7">
    <source>
        <dbReference type="ARBA" id="ARBA00019213"/>
    </source>
</evidence>
<evidence type="ECO:0000256" key="28">
    <source>
        <dbReference type="ARBA" id="ARBA00047864"/>
    </source>
</evidence>
<evidence type="ECO:0000256" key="30">
    <source>
        <dbReference type="ARBA" id="ARBA00048459"/>
    </source>
</evidence>
<reference evidence="36 37" key="1">
    <citation type="submission" date="2019-11" db="EMBL/GenBank/DDBJ databases">
        <title>Nocardia sp. nov. CT2-14 isolated from soil.</title>
        <authorList>
            <person name="Kanchanasin P."/>
            <person name="Tanasupawat S."/>
            <person name="Yuki M."/>
            <person name="Kudo T."/>
        </authorList>
    </citation>
    <scope>NUCLEOTIDE SEQUENCE [LARGE SCALE GENOMIC DNA]</scope>
    <source>
        <strain evidence="36 37">CT2-14</strain>
    </source>
</reference>
<comment type="catalytic activity">
    <reaction evidence="32">
        <text>heptan-4-one + NADPH + O2 + H(+) = propyl butanoate + NADP(+) + H2O</text>
        <dbReference type="Rhea" id="RHEA:54852"/>
        <dbReference type="ChEBI" id="CHEBI:15377"/>
        <dbReference type="ChEBI" id="CHEBI:15378"/>
        <dbReference type="ChEBI" id="CHEBI:15379"/>
        <dbReference type="ChEBI" id="CHEBI:57783"/>
        <dbReference type="ChEBI" id="CHEBI:58349"/>
        <dbReference type="ChEBI" id="CHEBI:89484"/>
        <dbReference type="ChEBI" id="CHEBI:89719"/>
    </reaction>
    <physiologicalReaction direction="left-to-right" evidence="32">
        <dbReference type="Rhea" id="RHEA:54853"/>
    </physiologicalReaction>
</comment>
<comment type="subcellular location">
    <subcellularLocation>
        <location evidence="2">Endoplasmic reticulum membrane</location>
        <topology evidence="2">Single-pass membrane protein</topology>
    </subcellularLocation>
    <subcellularLocation>
        <location evidence="3">Microsome membrane</location>
    </subcellularLocation>
</comment>
<evidence type="ECO:0000256" key="31">
    <source>
        <dbReference type="ARBA" id="ARBA00048989"/>
    </source>
</evidence>
<dbReference type="PRINTS" id="PR00370">
    <property type="entry name" value="FMOXYGENASE"/>
</dbReference>
<evidence type="ECO:0000256" key="15">
    <source>
        <dbReference type="ARBA" id="ARBA00022857"/>
    </source>
</evidence>
<comment type="similarity">
    <text evidence="4">Belongs to the FMO family.</text>
</comment>
<keyword evidence="14" id="KW-0492">Microsome</keyword>
<evidence type="ECO:0000256" key="14">
    <source>
        <dbReference type="ARBA" id="ARBA00022848"/>
    </source>
</evidence>
<dbReference type="InterPro" id="IPR036188">
    <property type="entry name" value="FAD/NAD-bd_sf"/>
</dbReference>
<comment type="catalytic activity">
    <reaction evidence="27">
        <text>sulcatone + NADPH + O2 + H(+) = 4-methylpent-3-en-1-yl acetate + NADP(+) + H2O</text>
        <dbReference type="Rhea" id="RHEA:54864"/>
        <dbReference type="ChEBI" id="CHEBI:15377"/>
        <dbReference type="ChEBI" id="CHEBI:15378"/>
        <dbReference type="ChEBI" id="CHEBI:15379"/>
        <dbReference type="ChEBI" id="CHEBI:16310"/>
        <dbReference type="ChEBI" id="CHEBI:57783"/>
        <dbReference type="ChEBI" id="CHEBI:58349"/>
        <dbReference type="ChEBI" id="CHEBI:138373"/>
    </reaction>
    <physiologicalReaction direction="left-to-right" evidence="27">
        <dbReference type="Rhea" id="RHEA:54865"/>
    </physiologicalReaction>
</comment>
<keyword evidence="10" id="KW-0285">Flavoprotein</keyword>
<evidence type="ECO:0000256" key="2">
    <source>
        <dbReference type="ARBA" id="ARBA00004389"/>
    </source>
</evidence>
<comment type="catalytic activity">
    <reaction evidence="25">
        <text>hexan-3-one + NADPH + O2 + H(+) = propyl propanoate + NADP(+) + H2O</text>
        <dbReference type="Rhea" id="RHEA:54848"/>
        <dbReference type="ChEBI" id="CHEBI:15377"/>
        <dbReference type="ChEBI" id="CHEBI:15378"/>
        <dbReference type="ChEBI" id="CHEBI:15379"/>
        <dbReference type="ChEBI" id="CHEBI:57783"/>
        <dbReference type="ChEBI" id="CHEBI:58349"/>
        <dbReference type="ChEBI" id="CHEBI:89828"/>
        <dbReference type="ChEBI" id="CHEBI:89891"/>
    </reaction>
    <physiologicalReaction direction="left-to-right" evidence="25">
        <dbReference type="Rhea" id="RHEA:54849"/>
    </physiologicalReaction>
</comment>
<evidence type="ECO:0000256" key="25">
    <source>
        <dbReference type="ARBA" id="ARBA00047426"/>
    </source>
</evidence>
<name>A0A6I3KYG8_9NOCA</name>
<dbReference type="PANTHER" id="PTHR23023">
    <property type="entry name" value="DIMETHYLANILINE MONOOXYGENASE"/>
    <property type="match status" value="1"/>
</dbReference>
<evidence type="ECO:0000256" key="19">
    <source>
        <dbReference type="ARBA" id="ARBA00023098"/>
    </source>
</evidence>
<evidence type="ECO:0000256" key="17">
    <source>
        <dbReference type="ARBA" id="ARBA00023002"/>
    </source>
</evidence>
<dbReference type="PRINTS" id="PR01125">
    <property type="entry name" value="FMOXYGENASE5"/>
</dbReference>
<dbReference type="InterPro" id="IPR000960">
    <property type="entry name" value="Flavin_mOase"/>
</dbReference>
<evidence type="ECO:0000313" key="36">
    <source>
        <dbReference type="EMBL" id="MTE13445.1"/>
    </source>
</evidence>
<keyword evidence="15" id="KW-0521">NADP</keyword>
<organism evidence="36 37">
    <name type="scientific">Nocardia aurantiaca</name>
    <dbReference type="NCBI Taxonomy" id="2675850"/>
    <lineage>
        <taxon>Bacteria</taxon>
        <taxon>Bacillati</taxon>
        <taxon>Actinomycetota</taxon>
        <taxon>Actinomycetes</taxon>
        <taxon>Mycobacteriales</taxon>
        <taxon>Nocardiaceae</taxon>
        <taxon>Nocardia</taxon>
    </lineage>
</organism>
<dbReference type="FunFam" id="3.50.50.60:FF:000159">
    <property type="entry name" value="Dimethylaniline monooxygenase [N-oxide-forming]"/>
    <property type="match status" value="1"/>
</dbReference>
<keyword evidence="19" id="KW-0443">Lipid metabolism</keyword>
<dbReference type="GO" id="GO:0006629">
    <property type="term" value="P:lipid metabolic process"/>
    <property type="evidence" value="ECO:0007669"/>
    <property type="project" value="UniProtKB-KW"/>
</dbReference>
<keyword evidence="16" id="KW-1133">Transmembrane helix</keyword>
<dbReference type="GO" id="GO:0016174">
    <property type="term" value="F:NAD(P)H oxidase H2O2-forming activity"/>
    <property type="evidence" value="ECO:0007669"/>
    <property type="project" value="UniProtKB-EC"/>
</dbReference>
<dbReference type="Gene3D" id="3.50.50.60">
    <property type="entry name" value="FAD/NAD(P)-binding domain"/>
    <property type="match status" value="1"/>
</dbReference>
<evidence type="ECO:0000256" key="27">
    <source>
        <dbReference type="ARBA" id="ARBA00047855"/>
    </source>
</evidence>
<dbReference type="InterPro" id="IPR002257">
    <property type="entry name" value="Flavin_mOase_5"/>
</dbReference>
<evidence type="ECO:0000256" key="3">
    <source>
        <dbReference type="ARBA" id="ARBA00004524"/>
    </source>
</evidence>
<evidence type="ECO:0000256" key="24">
    <source>
        <dbReference type="ARBA" id="ARBA00045722"/>
    </source>
</evidence>
<comment type="cofactor">
    <cofactor evidence="1">
        <name>FAD</name>
        <dbReference type="ChEBI" id="CHEBI:57692"/>
    </cofactor>
</comment>
<dbReference type="GO" id="GO:0050660">
    <property type="term" value="F:flavin adenine dinucleotide binding"/>
    <property type="evidence" value="ECO:0007669"/>
    <property type="project" value="InterPro"/>
</dbReference>
<evidence type="ECO:0000256" key="9">
    <source>
        <dbReference type="ARBA" id="ARBA00022553"/>
    </source>
</evidence>
<evidence type="ECO:0000256" key="5">
    <source>
        <dbReference type="ARBA" id="ARBA00010139"/>
    </source>
</evidence>
<keyword evidence="20" id="KW-0472">Membrane</keyword>
<evidence type="ECO:0000256" key="12">
    <source>
        <dbReference type="ARBA" id="ARBA00022824"/>
    </source>
</evidence>
<comment type="catalytic activity">
    <reaction evidence="34">
        <text>octan-3-one + NADPH + O2 + H(+) = pentyl propanoate + NADP(+) + H2O</text>
        <dbReference type="Rhea" id="RHEA:54840"/>
        <dbReference type="ChEBI" id="CHEBI:15377"/>
        <dbReference type="ChEBI" id="CHEBI:15378"/>
        <dbReference type="ChEBI" id="CHEBI:15379"/>
        <dbReference type="ChEBI" id="CHEBI:57783"/>
        <dbReference type="ChEBI" id="CHEBI:58349"/>
        <dbReference type="ChEBI" id="CHEBI:80946"/>
        <dbReference type="ChEBI" id="CHEBI:87373"/>
    </reaction>
    <physiologicalReaction direction="left-to-right" evidence="34">
        <dbReference type="Rhea" id="RHEA:54841"/>
    </physiologicalReaction>
</comment>
<comment type="catalytic activity">
    <reaction evidence="28">
        <text>NADPH + O2 + H(+) = H2O2 + NADP(+)</text>
        <dbReference type="Rhea" id="RHEA:11260"/>
        <dbReference type="ChEBI" id="CHEBI:15378"/>
        <dbReference type="ChEBI" id="CHEBI:15379"/>
        <dbReference type="ChEBI" id="CHEBI:16240"/>
        <dbReference type="ChEBI" id="CHEBI:57783"/>
        <dbReference type="ChEBI" id="CHEBI:58349"/>
        <dbReference type="EC" id="1.6.3.1"/>
    </reaction>
    <physiologicalReaction direction="left-to-right" evidence="28">
        <dbReference type="Rhea" id="RHEA:11261"/>
    </physiologicalReaction>
</comment>
<evidence type="ECO:0000256" key="4">
    <source>
        <dbReference type="ARBA" id="ARBA00009183"/>
    </source>
</evidence>
<keyword evidence="8" id="KW-0488">Methylation</keyword>
<evidence type="ECO:0000256" key="11">
    <source>
        <dbReference type="ARBA" id="ARBA00022692"/>
    </source>
</evidence>
<feature type="region of interest" description="Disordered" evidence="35">
    <location>
        <begin position="432"/>
        <end position="462"/>
    </location>
</feature>
<evidence type="ECO:0000256" key="33">
    <source>
        <dbReference type="ARBA" id="ARBA00049443"/>
    </source>
</evidence>
<evidence type="ECO:0000256" key="22">
    <source>
        <dbReference type="ARBA" id="ARBA00033213"/>
    </source>
</evidence>
<protein>
    <recommendedName>
        <fullName evidence="7">Flavin-containing monooxygenase 5</fullName>
        <ecNumber evidence="6">1.6.3.1</ecNumber>
    </recommendedName>
    <alternativeName>
        <fullName evidence="23">Dimethylaniline monooxygenase [N-oxide-forming] 5</fullName>
    </alternativeName>
    <alternativeName>
        <fullName evidence="21">Dimethylaniline oxidase 5</fullName>
    </alternativeName>
    <alternativeName>
        <fullName evidence="22">NADPH oxidase</fullName>
    </alternativeName>
</protein>
<evidence type="ECO:0000256" key="35">
    <source>
        <dbReference type="SAM" id="MobiDB-lite"/>
    </source>
</evidence>
<dbReference type="Proteomes" id="UP000432464">
    <property type="component" value="Unassembled WGS sequence"/>
</dbReference>
<evidence type="ECO:0000256" key="16">
    <source>
        <dbReference type="ARBA" id="ARBA00022989"/>
    </source>
</evidence>
<gene>
    <name evidence="36" type="ORF">GLP40_11755</name>
</gene>
<sequence>MNSNEPRVCVIGAGSSGIAAVKVLAERGIDVDCYELSDRVGGNWVWGNSNGVSAAYTSLHINTSRQRMEFSDFPMPGHLPDFARHDQIADYFDSYVRHFGFADRIRFRVGVDHVAPQPDGTFEVTLSTGETVLYDAVLVANGHHWDPRLPEPMFPGASEFRGEIMHSHAYTEEAQLTGRRVVVLGMGNSAMDIAVDASYHAAQTYLSARSGVHVIPKYVWGRPYDQIGAAEWFPSLLRWPLARKLMAAATGPMTRYGLPEPNHKFAQAHPTMSSRILDRLAHGAITPMPNIDRFDGDEVVFTDGRRVTADLVVFCTGYKISFPFFDPGFLDPSDDNRIRLYRRLFHPEVPGLYFVGLVQPLGAIMPIAERQAHLIADHLEGRYHLPRPAEMQREITAHQRGLQRRYVASKRHTIQVDFDDYMRDLRLERRRGATRPGGLSRADRPTASVAARRNRDAEAVGR</sequence>
<dbReference type="EC" id="1.6.3.1" evidence="6"/>
<keyword evidence="17" id="KW-0560">Oxidoreductase</keyword>
<dbReference type="GO" id="GO:0004499">
    <property type="term" value="F:N,N-dimethylaniline monooxygenase activity"/>
    <property type="evidence" value="ECO:0007669"/>
    <property type="project" value="InterPro"/>
</dbReference>
<evidence type="ECO:0000256" key="1">
    <source>
        <dbReference type="ARBA" id="ARBA00001974"/>
    </source>
</evidence>
<accession>A0A6I3KYG8</accession>
<evidence type="ECO:0000256" key="23">
    <source>
        <dbReference type="ARBA" id="ARBA00033301"/>
    </source>
</evidence>
<keyword evidence="37" id="KW-1185">Reference proteome</keyword>
<comment type="catalytic activity">
    <reaction evidence="30">
        <text>octan-3-one + NADPH + O2 + H(+) = ethyl hexanoate + NADP(+) + H2O</text>
        <dbReference type="Rhea" id="RHEA:54856"/>
        <dbReference type="ChEBI" id="CHEBI:15377"/>
        <dbReference type="ChEBI" id="CHEBI:15378"/>
        <dbReference type="ChEBI" id="CHEBI:15379"/>
        <dbReference type="ChEBI" id="CHEBI:57783"/>
        <dbReference type="ChEBI" id="CHEBI:58349"/>
        <dbReference type="ChEBI" id="CHEBI:80946"/>
        <dbReference type="ChEBI" id="CHEBI:86055"/>
    </reaction>
    <physiologicalReaction direction="left-to-right" evidence="30">
        <dbReference type="Rhea" id="RHEA:54857"/>
    </physiologicalReaction>
</comment>
<keyword evidence="9" id="KW-0597">Phosphoprotein</keyword>
<dbReference type="EMBL" id="WMBB01000005">
    <property type="protein sequence ID" value="MTE13445.1"/>
    <property type="molecule type" value="Genomic_DNA"/>
</dbReference>
<dbReference type="InterPro" id="IPR020946">
    <property type="entry name" value="Flavin_mOase-like"/>
</dbReference>
<dbReference type="Pfam" id="PF00743">
    <property type="entry name" value="FMO-like"/>
    <property type="match status" value="1"/>
</dbReference>
<feature type="compositionally biased region" description="Basic and acidic residues" evidence="35">
    <location>
        <begin position="453"/>
        <end position="462"/>
    </location>
</feature>
<evidence type="ECO:0000313" key="37">
    <source>
        <dbReference type="Proteomes" id="UP000432464"/>
    </source>
</evidence>
<evidence type="ECO:0000256" key="26">
    <source>
        <dbReference type="ARBA" id="ARBA00047574"/>
    </source>
</evidence>
<evidence type="ECO:0000256" key="18">
    <source>
        <dbReference type="ARBA" id="ARBA00023033"/>
    </source>
</evidence>
<comment type="similarity">
    <text evidence="5">Belongs to the FAD-binding monooxygenase family.</text>
</comment>
<evidence type="ECO:0000256" key="20">
    <source>
        <dbReference type="ARBA" id="ARBA00023136"/>
    </source>
</evidence>
<dbReference type="SUPFAM" id="SSF51905">
    <property type="entry name" value="FAD/NAD(P)-binding domain"/>
    <property type="match status" value="2"/>
</dbReference>
<keyword evidence="13" id="KW-0274">FAD</keyword>
<keyword evidence="18 36" id="KW-0503">Monooxygenase</keyword>